<accession>A0AC61S239</accession>
<dbReference type="EMBL" id="SRYA01000003">
    <property type="protein sequence ID" value="TGY97989.1"/>
    <property type="molecule type" value="Genomic_DNA"/>
</dbReference>
<evidence type="ECO:0000313" key="2">
    <source>
        <dbReference type="Proteomes" id="UP000304953"/>
    </source>
</evidence>
<proteinExistence type="predicted"/>
<reference evidence="1" key="1">
    <citation type="submission" date="2019-04" db="EMBL/GenBank/DDBJ databases">
        <title>Microbes associate with the intestines of laboratory mice.</title>
        <authorList>
            <person name="Navarre W."/>
            <person name="Wong E."/>
            <person name="Huang K."/>
            <person name="Tropini C."/>
            <person name="Ng K."/>
            <person name="Yu B."/>
        </authorList>
    </citation>
    <scope>NUCLEOTIDE SEQUENCE</scope>
    <source>
        <strain evidence="1">NM01_1-7b</strain>
    </source>
</reference>
<organism evidence="1 2">
    <name type="scientific">Petralouisia muris</name>
    <dbReference type="NCBI Taxonomy" id="3032872"/>
    <lineage>
        <taxon>Bacteria</taxon>
        <taxon>Bacillati</taxon>
        <taxon>Bacillota</taxon>
        <taxon>Clostridia</taxon>
        <taxon>Lachnospirales</taxon>
        <taxon>Lachnospiraceae</taxon>
        <taxon>Petralouisia</taxon>
    </lineage>
</organism>
<name>A0AC61S239_9FIRM</name>
<evidence type="ECO:0000313" key="1">
    <source>
        <dbReference type="EMBL" id="TGY97989.1"/>
    </source>
</evidence>
<keyword evidence="2" id="KW-1185">Reference proteome</keyword>
<sequence>MQIAVCDDEKEIRDMFAQEIGKLYPEADLSLYQSGEELLLSGGEPDILLLDIQMPGKNGMETAKELRRKNKKAIIIFVTALDDFVFQAFDVGAFHYLVKPLDGRKFSEVLLNAVKQFEDRKKLDGASRKRELPSLMITTGGKHITVNLEDIVYAEVFDRKVILHTMDSDIEYYGKMRELEEKAGDEFYRTHRSFLVNFGYIRKYDATTVYLKKGQALMAKQNYQGFVKSYLRYNQRKGRT</sequence>
<comment type="caution">
    <text evidence="1">The sequence shown here is derived from an EMBL/GenBank/DDBJ whole genome shotgun (WGS) entry which is preliminary data.</text>
</comment>
<gene>
    <name evidence="1" type="ORF">E5329_02385</name>
</gene>
<protein>
    <submittedName>
        <fullName evidence="1">Response regulator transcription factor</fullName>
    </submittedName>
</protein>
<dbReference type="Proteomes" id="UP000304953">
    <property type="component" value="Unassembled WGS sequence"/>
</dbReference>